<accession>A0ABU7W625</accession>
<dbReference type="Gene3D" id="3.40.30.40">
    <property type="entry name" value="Perfringolysin"/>
    <property type="match status" value="1"/>
</dbReference>
<dbReference type="Gene3D" id="3.30.1040.20">
    <property type="match status" value="1"/>
</dbReference>
<dbReference type="PRINTS" id="PR01400">
    <property type="entry name" value="TACYTOLYSIN"/>
</dbReference>
<organism evidence="1 2">
    <name type="scientific">Winogradskyella poriferorum</name>
    <dbReference type="NCBI Taxonomy" id="307627"/>
    <lineage>
        <taxon>Bacteria</taxon>
        <taxon>Pseudomonadati</taxon>
        <taxon>Bacteroidota</taxon>
        <taxon>Flavobacteriia</taxon>
        <taxon>Flavobacteriales</taxon>
        <taxon>Flavobacteriaceae</taxon>
        <taxon>Winogradskyella</taxon>
    </lineage>
</organism>
<proteinExistence type="predicted"/>
<dbReference type="Pfam" id="PF01289">
    <property type="entry name" value="Thiol_cytolysin"/>
    <property type="match status" value="1"/>
</dbReference>
<reference evidence="1 2" key="1">
    <citation type="submission" date="2024-02" db="EMBL/GenBank/DDBJ databases">
        <title>Winogradskyella poriferorum JCM 12885.</title>
        <authorList>
            <person name="Zhang D.-F."/>
            <person name="Fu Z.-Y."/>
        </authorList>
    </citation>
    <scope>NUCLEOTIDE SEQUENCE [LARGE SCALE GENOMIC DNA]</scope>
    <source>
        <strain evidence="1 2">JCM 12885</strain>
    </source>
</reference>
<dbReference type="SUPFAM" id="SSF56978">
    <property type="entry name" value="Perfringolysin"/>
    <property type="match status" value="1"/>
</dbReference>
<name>A0ABU7W625_9FLAO</name>
<dbReference type="Gene3D" id="3.90.840.10">
    <property type="entry name" value="Thiol-activated cytolysin superfamily/Thiol-activated cytolysin, alpha-beta domain"/>
    <property type="match status" value="1"/>
</dbReference>
<dbReference type="PROSITE" id="PS51257">
    <property type="entry name" value="PROKAR_LIPOPROTEIN"/>
    <property type="match status" value="1"/>
</dbReference>
<dbReference type="InterPro" id="IPR036363">
    <property type="entry name" value="Thiol_cytolysin_ab_sf"/>
</dbReference>
<evidence type="ECO:0000313" key="1">
    <source>
        <dbReference type="EMBL" id="MEF3079192.1"/>
    </source>
</evidence>
<sequence length="527" mass="57557">MKSNYVLIVLLFIVTYSCNKDEDFNNPVNPDAESINDYIFGLNYDPDTMLNVQDTGGNASQRTLNGETTANNIYEGNVTNCVTKDYTLESNFDDVAILRPVAGVIYPGALVVGNQDMLDGAPNPLSVDRAPMTLTIDLPGIGSNGVIEIDDPNNANVQVAIDEALDWWNNNAYQNGYVNASNSSYQAATSYSSTQLSLDIGLNSAWATGAIASQMELETNSERRVASMVFKQVFYTVTMNTPESINPAGVFGPNVSLENVQTIIDEDNPAAYVSSVNYGRIIMLRMETTNMNTDISLESVLQYTTGVNEGEIDINSTYEEVLEESSINIITIGGNAEVSSSAVDAANMSEGPGALNYIITGENAVYSATNPGVPIAYTIRYLDDNSIAKMGYTTDYTVEECGSNPYEHAQIKVYNDFEVRNMRFRYYYSYTDTEEELEFDSGWTTITDESQQTFNIPDGAWNVEYDLEYFGTLGIGGWEPFAAGTPGYVSSNICLRGYNPTGWGNGDIALCTSCSSNPESACSNYPD</sequence>
<evidence type="ECO:0000313" key="2">
    <source>
        <dbReference type="Proteomes" id="UP001356704"/>
    </source>
</evidence>
<dbReference type="Proteomes" id="UP001356704">
    <property type="component" value="Unassembled WGS sequence"/>
</dbReference>
<dbReference type="RefSeq" id="WP_331809956.1">
    <property type="nucleotide sequence ID" value="NZ_JAZHOU010000002.1"/>
</dbReference>
<comment type="caution">
    <text evidence="1">The sequence shown here is derived from an EMBL/GenBank/DDBJ whole genome shotgun (WGS) entry which is preliminary data.</text>
</comment>
<dbReference type="InterPro" id="IPR001869">
    <property type="entry name" value="Thiol_cytolysin"/>
</dbReference>
<dbReference type="InterPro" id="IPR036359">
    <property type="entry name" value="Thiol_cytolysin_sf"/>
</dbReference>
<gene>
    <name evidence="1" type="ORF">V1468_09260</name>
</gene>
<keyword evidence="2" id="KW-1185">Reference proteome</keyword>
<protein>
    <submittedName>
        <fullName evidence="1">Thiol-activated cytolysin family protein</fullName>
    </submittedName>
</protein>
<dbReference type="EMBL" id="JAZHOU010000002">
    <property type="protein sequence ID" value="MEF3079192.1"/>
    <property type="molecule type" value="Genomic_DNA"/>
</dbReference>